<protein>
    <submittedName>
        <fullName evidence="2">Uncharacterized protein</fullName>
    </submittedName>
</protein>
<feature type="compositionally biased region" description="Basic and acidic residues" evidence="1">
    <location>
        <begin position="17"/>
        <end position="30"/>
    </location>
</feature>
<evidence type="ECO:0000313" key="2">
    <source>
        <dbReference type="EMBL" id="GAA4054648.1"/>
    </source>
</evidence>
<sequence length="125" mass="14387">MITVHPVLRQPQSRGVTEPKGDRMSKTDRTRPWWVRMADAPMVTCVPVHDHRFGPCTLPDEITAESASLSRRTSGCYWGPSASYAFAFGCLTKSCNRDCQGTRREDRRRSRRQARRELRAYRGED</sequence>
<proteinExistence type="predicted"/>
<reference evidence="3" key="1">
    <citation type="journal article" date="2019" name="Int. J. Syst. Evol. Microbiol.">
        <title>The Global Catalogue of Microorganisms (GCM) 10K type strain sequencing project: providing services to taxonomists for standard genome sequencing and annotation.</title>
        <authorList>
            <consortium name="The Broad Institute Genomics Platform"/>
            <consortium name="The Broad Institute Genome Sequencing Center for Infectious Disease"/>
            <person name="Wu L."/>
            <person name="Ma J."/>
        </authorList>
    </citation>
    <scope>NUCLEOTIDE SEQUENCE [LARGE SCALE GENOMIC DNA]</scope>
    <source>
        <strain evidence="3">JCM 16702</strain>
    </source>
</reference>
<feature type="region of interest" description="Disordered" evidence="1">
    <location>
        <begin position="1"/>
        <end position="30"/>
    </location>
</feature>
<feature type="region of interest" description="Disordered" evidence="1">
    <location>
        <begin position="101"/>
        <end position="125"/>
    </location>
</feature>
<name>A0ABP7UWP6_9ACTN</name>
<keyword evidence="3" id="KW-1185">Reference proteome</keyword>
<dbReference type="Proteomes" id="UP001500683">
    <property type="component" value="Unassembled WGS sequence"/>
</dbReference>
<comment type="caution">
    <text evidence="2">The sequence shown here is derived from an EMBL/GenBank/DDBJ whole genome shotgun (WGS) entry which is preliminary data.</text>
</comment>
<organism evidence="2 3">
    <name type="scientific">Actinomadura miaoliensis</name>
    <dbReference type="NCBI Taxonomy" id="430685"/>
    <lineage>
        <taxon>Bacteria</taxon>
        <taxon>Bacillati</taxon>
        <taxon>Actinomycetota</taxon>
        <taxon>Actinomycetes</taxon>
        <taxon>Streptosporangiales</taxon>
        <taxon>Thermomonosporaceae</taxon>
        <taxon>Actinomadura</taxon>
    </lineage>
</organism>
<evidence type="ECO:0000256" key="1">
    <source>
        <dbReference type="SAM" id="MobiDB-lite"/>
    </source>
</evidence>
<accession>A0ABP7UWP6</accession>
<dbReference type="EMBL" id="BAAAZG010000001">
    <property type="protein sequence ID" value="GAA4054648.1"/>
    <property type="molecule type" value="Genomic_DNA"/>
</dbReference>
<gene>
    <name evidence="2" type="ORF">GCM10022214_01970</name>
</gene>
<evidence type="ECO:0000313" key="3">
    <source>
        <dbReference type="Proteomes" id="UP001500683"/>
    </source>
</evidence>
<feature type="compositionally biased region" description="Basic and acidic residues" evidence="1">
    <location>
        <begin position="115"/>
        <end position="125"/>
    </location>
</feature>